<gene>
    <name evidence="2" type="ORF">CWI37_0977p0010</name>
</gene>
<organism evidence="2 3">
    <name type="scientific">Hamiltosporidium tvaerminnensis</name>
    <dbReference type="NCBI Taxonomy" id="1176355"/>
    <lineage>
        <taxon>Eukaryota</taxon>
        <taxon>Fungi</taxon>
        <taxon>Fungi incertae sedis</taxon>
        <taxon>Microsporidia</taxon>
        <taxon>Dubosqiidae</taxon>
        <taxon>Hamiltosporidium</taxon>
    </lineage>
</organism>
<evidence type="ECO:0000313" key="3">
    <source>
        <dbReference type="Proteomes" id="UP000292362"/>
    </source>
</evidence>
<sequence>MQTMMIFLGAITLYIFCARQLGVQQEHEYTVIRWYDNELAEMMEVKNTEEEMLIGNKTTKYESEGYVFQCNDNINDPSHKDLWERQFKFQSDEKKQKSSVKEYDSTILINPAIDNTFDEKPEIREAAKNDFLKSLLDQPVFISKPLDLSLSLRENHIDENAINTHEIYLKNITDTIDSYIYRIRNDRKSFFTNIKGKLNLEDNLKILRGQAQNVFTAVSDKNFRSQSYNSLRISSEEILIRELNYIKEGDNIKDLRKIIECSEKIRVYEMQYKKTSTERQLQENLFRFKFKNIKEESKKYKSHLIFYEFMIFFHLFEDNITDHIEEEYFLYVLFLFEVLLIKVDNLKTKIKKFRDLSNDNLLEAYKNLSYEYKIGLEILPLKIILIQICFGFKNGIAMSKRFITVYLLEFTYLFMAGKKVILGLDDEFYRIIILPLYHYIYDDSLSLCGELYSRIGNVLALLSKKEYNKSYDIYTSFSKIMDHISKKNLLKNFEISLKNLYSEFTISDIDYPECLRDIRDFLQRIALSILNFESLDHQEISSNINSCIFYIYLLGLNIYKNCR</sequence>
<keyword evidence="1" id="KW-0732">Signal</keyword>
<feature type="signal peptide" evidence="1">
    <location>
        <begin position="1"/>
        <end position="18"/>
    </location>
</feature>
<dbReference type="Proteomes" id="UP000292362">
    <property type="component" value="Unassembled WGS sequence"/>
</dbReference>
<accession>A0A4Q9L178</accession>
<name>A0A4Q9L178_9MICR</name>
<evidence type="ECO:0000256" key="1">
    <source>
        <dbReference type="SAM" id="SignalP"/>
    </source>
</evidence>
<dbReference type="EMBL" id="PITJ01000977">
    <property type="protein sequence ID" value="TBU00531.1"/>
    <property type="molecule type" value="Genomic_DNA"/>
</dbReference>
<proteinExistence type="predicted"/>
<reference evidence="2 3" key="1">
    <citation type="submission" date="2017-12" db="EMBL/GenBank/DDBJ databases">
        <authorList>
            <person name="Pombert J.-F."/>
            <person name="Haag K.L."/>
            <person name="Ebert D."/>
        </authorList>
    </citation>
    <scope>NUCLEOTIDE SEQUENCE [LARGE SCALE GENOMIC DNA]</scope>
    <source>
        <strain evidence="2">FI-OER-3-3</strain>
    </source>
</reference>
<dbReference type="VEuPathDB" id="MicrosporidiaDB:CWI37_0977p0010"/>
<evidence type="ECO:0000313" key="2">
    <source>
        <dbReference type="EMBL" id="TBU00531.1"/>
    </source>
</evidence>
<feature type="chain" id="PRO_5020299448" evidence="1">
    <location>
        <begin position="19"/>
        <end position="563"/>
    </location>
</feature>
<protein>
    <submittedName>
        <fullName evidence="2">Uncharacterized protein</fullName>
    </submittedName>
</protein>
<dbReference type="AlphaFoldDB" id="A0A4Q9L178"/>
<comment type="caution">
    <text evidence="2">The sequence shown here is derived from an EMBL/GenBank/DDBJ whole genome shotgun (WGS) entry which is preliminary data.</text>
</comment>